<keyword evidence="6 11" id="KW-0548">Nucleotidyltransferase</keyword>
<dbReference type="Gene3D" id="3.40.50.620">
    <property type="entry name" value="HUPs"/>
    <property type="match status" value="1"/>
</dbReference>
<dbReference type="GO" id="GO:0004515">
    <property type="term" value="F:nicotinate-nucleotide adenylyltransferase activity"/>
    <property type="evidence" value="ECO:0007669"/>
    <property type="project" value="UniProtKB-UniRule"/>
</dbReference>
<dbReference type="RefSeq" id="WP_188917953.1">
    <property type="nucleotide sequence ID" value="NZ_BMPZ01000002.1"/>
</dbReference>
<gene>
    <name evidence="11 13" type="primary">nadD</name>
    <name evidence="13" type="ORF">GCM10009332_07060</name>
</gene>
<organism evidence="13 14">
    <name type="scientific">Shewanella gelidii</name>
    <dbReference type="NCBI Taxonomy" id="1642821"/>
    <lineage>
        <taxon>Bacteria</taxon>
        <taxon>Pseudomonadati</taxon>
        <taxon>Pseudomonadota</taxon>
        <taxon>Gammaproteobacteria</taxon>
        <taxon>Alteromonadales</taxon>
        <taxon>Shewanellaceae</taxon>
        <taxon>Shewanella</taxon>
    </lineage>
</organism>
<protein>
    <recommendedName>
        <fullName evidence="11">Probable nicotinate-nucleotide adenylyltransferase</fullName>
        <ecNumber evidence="11">2.7.7.18</ecNumber>
    </recommendedName>
    <alternativeName>
        <fullName evidence="11">Deamido-NAD(+) diphosphorylase</fullName>
    </alternativeName>
    <alternativeName>
        <fullName evidence="11">Deamido-NAD(+) pyrophosphorylase</fullName>
    </alternativeName>
    <alternativeName>
        <fullName evidence="11">Nicotinate mononucleotide adenylyltransferase</fullName>
        <shortName evidence="11">NaMN adenylyltransferase</shortName>
    </alternativeName>
</protein>
<keyword evidence="7 11" id="KW-0547">Nucleotide-binding</keyword>
<dbReference type="NCBIfam" id="TIGR00482">
    <property type="entry name" value="nicotinate (nicotinamide) nucleotide adenylyltransferase"/>
    <property type="match status" value="1"/>
</dbReference>
<dbReference type="SUPFAM" id="SSF52374">
    <property type="entry name" value="Nucleotidylyl transferase"/>
    <property type="match status" value="1"/>
</dbReference>
<comment type="pathway">
    <text evidence="2 11">Cofactor biosynthesis; NAD(+) biosynthesis; deamido-NAD(+) from nicotinate D-ribonucleotide: step 1/1.</text>
</comment>
<evidence type="ECO:0000313" key="14">
    <source>
        <dbReference type="Proteomes" id="UP000613743"/>
    </source>
</evidence>
<evidence type="ECO:0000313" key="13">
    <source>
        <dbReference type="EMBL" id="GGI72228.1"/>
    </source>
</evidence>
<name>A0A917N7I5_9GAMM</name>
<sequence length="207" mass="23635">MRIGILGGTFDPIHFGHIRPAQEVMQQLSLDEVWLMPNHIPPHKTTTRVSTKHRLAMVQQLCNTISGFTLCDIEANRDKPSYTSITLAQLSALYPEHQFFFIMGMDSFVSLPHWHQWQQIVELSNIVVCQREGWELQTSAQIYPTLKARQVKLGRQIPQVGAIIPVEITPQPFSSTDVRQSLSQGHIPENAVPSCVLEYILKHQLYR</sequence>
<dbReference type="GO" id="GO:0009435">
    <property type="term" value="P:NAD+ biosynthetic process"/>
    <property type="evidence" value="ECO:0007669"/>
    <property type="project" value="UniProtKB-UniRule"/>
</dbReference>
<dbReference type="PANTHER" id="PTHR39321">
    <property type="entry name" value="NICOTINATE-NUCLEOTIDE ADENYLYLTRANSFERASE-RELATED"/>
    <property type="match status" value="1"/>
</dbReference>
<keyword evidence="4 11" id="KW-0662">Pyridine nucleotide biosynthesis</keyword>
<dbReference type="NCBIfam" id="NF000839">
    <property type="entry name" value="PRK00071.1-1"/>
    <property type="match status" value="1"/>
</dbReference>
<evidence type="ECO:0000256" key="5">
    <source>
        <dbReference type="ARBA" id="ARBA00022679"/>
    </source>
</evidence>
<evidence type="ECO:0000256" key="9">
    <source>
        <dbReference type="ARBA" id="ARBA00023027"/>
    </source>
</evidence>
<dbReference type="InterPro" id="IPR014729">
    <property type="entry name" value="Rossmann-like_a/b/a_fold"/>
</dbReference>
<evidence type="ECO:0000256" key="1">
    <source>
        <dbReference type="ARBA" id="ARBA00002324"/>
    </source>
</evidence>
<dbReference type="GO" id="GO:0005524">
    <property type="term" value="F:ATP binding"/>
    <property type="evidence" value="ECO:0007669"/>
    <property type="project" value="UniProtKB-KW"/>
</dbReference>
<evidence type="ECO:0000256" key="6">
    <source>
        <dbReference type="ARBA" id="ARBA00022695"/>
    </source>
</evidence>
<dbReference type="CDD" id="cd02165">
    <property type="entry name" value="NMNAT"/>
    <property type="match status" value="1"/>
</dbReference>
<dbReference type="Pfam" id="PF01467">
    <property type="entry name" value="CTP_transf_like"/>
    <property type="match status" value="1"/>
</dbReference>
<dbReference type="InterPro" id="IPR004821">
    <property type="entry name" value="Cyt_trans-like"/>
</dbReference>
<dbReference type="EMBL" id="BMPZ01000002">
    <property type="protein sequence ID" value="GGI72228.1"/>
    <property type="molecule type" value="Genomic_DNA"/>
</dbReference>
<reference evidence="13" key="2">
    <citation type="submission" date="2020-09" db="EMBL/GenBank/DDBJ databases">
        <authorList>
            <person name="Sun Q."/>
            <person name="Ohkuma M."/>
        </authorList>
    </citation>
    <scope>NUCLEOTIDE SEQUENCE</scope>
    <source>
        <strain evidence="13">JCM 30804</strain>
    </source>
</reference>
<dbReference type="NCBIfam" id="NF000840">
    <property type="entry name" value="PRK00071.1-3"/>
    <property type="match status" value="1"/>
</dbReference>
<dbReference type="PANTHER" id="PTHR39321:SF3">
    <property type="entry name" value="PHOSPHOPANTETHEINE ADENYLYLTRANSFERASE"/>
    <property type="match status" value="1"/>
</dbReference>
<evidence type="ECO:0000256" key="4">
    <source>
        <dbReference type="ARBA" id="ARBA00022642"/>
    </source>
</evidence>
<keyword evidence="5 11" id="KW-0808">Transferase</keyword>
<keyword evidence="9 11" id="KW-0520">NAD</keyword>
<dbReference type="AlphaFoldDB" id="A0A917N7I5"/>
<comment type="catalytic activity">
    <reaction evidence="10 11">
        <text>nicotinate beta-D-ribonucleotide + ATP + H(+) = deamido-NAD(+) + diphosphate</text>
        <dbReference type="Rhea" id="RHEA:22860"/>
        <dbReference type="ChEBI" id="CHEBI:15378"/>
        <dbReference type="ChEBI" id="CHEBI:30616"/>
        <dbReference type="ChEBI" id="CHEBI:33019"/>
        <dbReference type="ChEBI" id="CHEBI:57502"/>
        <dbReference type="ChEBI" id="CHEBI:58437"/>
        <dbReference type="EC" id="2.7.7.18"/>
    </reaction>
</comment>
<dbReference type="EC" id="2.7.7.18" evidence="11"/>
<accession>A0A917N7I5</accession>
<proteinExistence type="inferred from homology"/>
<dbReference type="Proteomes" id="UP000613743">
    <property type="component" value="Unassembled WGS sequence"/>
</dbReference>
<dbReference type="HAMAP" id="MF_00244">
    <property type="entry name" value="NaMN_adenylyltr"/>
    <property type="match status" value="1"/>
</dbReference>
<feature type="domain" description="Cytidyltransferase-like" evidence="12">
    <location>
        <begin position="5"/>
        <end position="180"/>
    </location>
</feature>
<evidence type="ECO:0000256" key="11">
    <source>
        <dbReference type="HAMAP-Rule" id="MF_00244"/>
    </source>
</evidence>
<evidence type="ECO:0000256" key="7">
    <source>
        <dbReference type="ARBA" id="ARBA00022741"/>
    </source>
</evidence>
<dbReference type="InterPro" id="IPR005248">
    <property type="entry name" value="NadD/NMNAT"/>
</dbReference>
<evidence type="ECO:0000256" key="8">
    <source>
        <dbReference type="ARBA" id="ARBA00022840"/>
    </source>
</evidence>
<evidence type="ECO:0000259" key="12">
    <source>
        <dbReference type="Pfam" id="PF01467"/>
    </source>
</evidence>
<comment type="similarity">
    <text evidence="3 11">Belongs to the NadD family.</text>
</comment>
<dbReference type="NCBIfam" id="TIGR00125">
    <property type="entry name" value="cyt_tran_rel"/>
    <property type="match status" value="1"/>
</dbReference>
<reference evidence="13" key="1">
    <citation type="journal article" date="2014" name="Int. J. Syst. Evol. Microbiol.">
        <title>Complete genome sequence of Corynebacterium casei LMG S-19264T (=DSM 44701T), isolated from a smear-ripened cheese.</title>
        <authorList>
            <consortium name="US DOE Joint Genome Institute (JGI-PGF)"/>
            <person name="Walter F."/>
            <person name="Albersmeier A."/>
            <person name="Kalinowski J."/>
            <person name="Ruckert C."/>
        </authorList>
    </citation>
    <scope>NUCLEOTIDE SEQUENCE</scope>
    <source>
        <strain evidence="13">JCM 30804</strain>
    </source>
</reference>
<keyword evidence="8 11" id="KW-0067">ATP-binding</keyword>
<keyword evidence="14" id="KW-1185">Reference proteome</keyword>
<evidence type="ECO:0000256" key="2">
    <source>
        <dbReference type="ARBA" id="ARBA00005019"/>
    </source>
</evidence>
<comment type="caution">
    <text evidence="13">The sequence shown here is derived from an EMBL/GenBank/DDBJ whole genome shotgun (WGS) entry which is preliminary data.</text>
</comment>
<evidence type="ECO:0000256" key="3">
    <source>
        <dbReference type="ARBA" id="ARBA00009014"/>
    </source>
</evidence>
<comment type="function">
    <text evidence="1 11">Catalyzes the reversible adenylation of nicotinate mononucleotide (NaMN) to nicotinic acid adenine dinucleotide (NaAD).</text>
</comment>
<evidence type="ECO:0000256" key="10">
    <source>
        <dbReference type="ARBA" id="ARBA00048721"/>
    </source>
</evidence>